<name>A0A1Q8TEN2_9GAMM</name>
<dbReference type="GO" id="GO:0006281">
    <property type="term" value="P:DNA repair"/>
    <property type="evidence" value="ECO:0007669"/>
    <property type="project" value="UniProtKB-KW"/>
</dbReference>
<evidence type="ECO:0000256" key="7">
    <source>
        <dbReference type="ARBA" id="ARBA00022769"/>
    </source>
</evidence>
<comment type="caution">
    <text evidence="19">The sequence shown here is derived from an EMBL/GenBank/DDBJ whole genome shotgun (WGS) entry which is preliminary data.</text>
</comment>
<dbReference type="PROSITE" id="PS00211">
    <property type="entry name" value="ABC_TRANSPORTER_1"/>
    <property type="match status" value="1"/>
</dbReference>
<dbReference type="PANTHER" id="PTHR43152">
    <property type="entry name" value="UVRABC SYSTEM PROTEIN A"/>
    <property type="match status" value="1"/>
</dbReference>
<evidence type="ECO:0000256" key="16">
    <source>
        <dbReference type="ARBA" id="ARBA00042156"/>
    </source>
</evidence>
<keyword evidence="7" id="KW-0228">DNA excision</keyword>
<keyword evidence="10" id="KW-0067">ATP-binding</keyword>
<dbReference type="Proteomes" id="UP000186806">
    <property type="component" value="Unassembled WGS sequence"/>
</dbReference>
<keyword evidence="6" id="KW-0227">DNA damage</keyword>
<evidence type="ECO:0000256" key="15">
    <source>
        <dbReference type="ARBA" id="ARBA00039316"/>
    </source>
</evidence>
<keyword evidence="9" id="KW-0862">Zinc</keyword>
<keyword evidence="20" id="KW-1185">Reference proteome</keyword>
<comment type="similarity">
    <text evidence="14">Belongs to the ABC transporter superfamily. UvrA family.</text>
</comment>
<evidence type="ECO:0000256" key="14">
    <source>
        <dbReference type="ARBA" id="ARBA00038000"/>
    </source>
</evidence>
<feature type="compositionally biased region" description="Low complexity" evidence="17">
    <location>
        <begin position="957"/>
        <end position="967"/>
    </location>
</feature>
<keyword evidence="2" id="KW-0963">Cytoplasm</keyword>
<dbReference type="GO" id="GO:0008270">
    <property type="term" value="F:zinc ion binding"/>
    <property type="evidence" value="ECO:0007669"/>
    <property type="project" value="UniProtKB-KW"/>
</dbReference>
<evidence type="ECO:0000256" key="1">
    <source>
        <dbReference type="ARBA" id="ARBA00004496"/>
    </source>
</evidence>
<dbReference type="Pfam" id="PF17755">
    <property type="entry name" value="UvrA_DNA-bind"/>
    <property type="match status" value="1"/>
</dbReference>
<organism evidence="19 20">
    <name type="scientific">Chromohalobacter japonicus</name>
    <dbReference type="NCBI Taxonomy" id="223900"/>
    <lineage>
        <taxon>Bacteria</taxon>
        <taxon>Pseudomonadati</taxon>
        <taxon>Pseudomonadota</taxon>
        <taxon>Gammaproteobacteria</taxon>
        <taxon>Oceanospirillales</taxon>
        <taxon>Halomonadaceae</taxon>
        <taxon>Chromohalobacter</taxon>
    </lineage>
</organism>
<dbReference type="InterPro" id="IPR017871">
    <property type="entry name" value="ABC_transporter-like_CS"/>
</dbReference>
<evidence type="ECO:0000256" key="8">
    <source>
        <dbReference type="ARBA" id="ARBA00022771"/>
    </source>
</evidence>
<comment type="subcellular location">
    <subcellularLocation>
        <location evidence="1">Cytoplasm</location>
    </subcellularLocation>
</comment>
<dbReference type="Gene3D" id="1.10.8.280">
    <property type="entry name" value="ABC transporter ATPase domain-like"/>
    <property type="match status" value="2"/>
</dbReference>
<dbReference type="InterPro" id="IPR003439">
    <property type="entry name" value="ABC_transporter-like_ATP-bd"/>
</dbReference>
<evidence type="ECO:0000256" key="5">
    <source>
        <dbReference type="ARBA" id="ARBA00022741"/>
    </source>
</evidence>
<sequence>MAQIEPETIEVVGANANNLQDVDVSFPVGGVSMVVGVSGSGKSSLLANTLAREGSLRLRSFLGVGQDHLDLPISNAFVGRMPPTLHLGQRAFRASSRTTVGTASGLLSLLRRMFIRWSVPVSKCCDEAVPAPSVESYKAWLLEQHHGPVKIWAIPLSFVTSDGVAMAERLRGLGFSGVIVRSETDSPKRWEKGNNVLLDRFKPLSAKTRHVVETEVGSVNLGKRTKATQQQLEKLLSLAFDAGEGRVFLELEGGEVAAIDSRQHWVIPADPLRYQPASEHLLSFNAPEHESSGACPECHGLGRSITVDIDSLVVRPDLSMHEGAFALWHTKNYKYVNIQHQTIEGLRGVRGFSPDQPWSSLSEDARRLVIEGAGEELIVDRELGSGHKMSIPRRFDGFRSAILERVKKRGVTAERLAFLVDEGPCPSCCGSRWSGLASALRLGGFSIDQLLAYTFDELSVLCAPESTLAKSLPKEAGPYLAQLHRLAESFVGVGLDHISGDRGMLDVSEGESRRLRLAATLDGRHAGLCLLLDEPARSLHDEDLDRLSATIAGLRGTHSLILNEHRHRLAAAADFFVELGPGAGPHGGTVVHAGKVPNSWWQPDARLAREPLAVQERGPKLQIKGARANNLQGVDVEIPLGHFVCVVGVSGSGKSSFVRGALVPALAASFETSPEVLDFDVRRGRWTFLSGTKHLEGLVALDQRAPAANRRSTVATFLGLAEPLRQHYAKLPSAAAIGLRASDFGLNAGEGRCDQCLGIGEIDEAGHWVTCPSCGGARFGSSVLAVLDDGFDIAQVLERSISSLCSESFSALVGTLPLLETIDELGVGHLSLGRRLDTVSGGELQRLRIARELNQHSRERLIFVLDEPAAGLHHDDVARLLRTLDHIVRKGHSLVVVEHNLELVSAADWVVEFGPESGPRGGRLIAEGTPNQLREQDTPSGRMLRASPKPAKLSRRSASYEPDAPPSSAEAASALRWLRRLLGYDLPPQEQELAHVGKQLAVVVDAQGLGDRRMLEYGGLDRELALLMLECKRAMDSRFDVTSMIDAWEAAPDARLLIYPLIRELYVWGDKVPISAIQERREQLSKQGLEWIEQEDLAQLRAAGGPLVFDDATERNVRARLIDSALLLGGGYIELKRGAKVLATCLKRPVDLERGLVGPHSASAFDFDRRTLRGRCPCCMGHGQVLSYDLTLLIGDVRRPVEDNDFLHPGALDVLKGVHRNVLLPFFRRMVKEELWPAGRPIAQLSDHEWKLLLYGFWARPGPGSFLRTPKSNPKEVASWLRWDGLFAYVRDNASRGSQQWREAVLASEEMISCPLCAGLGLRRHVLLFEFAGRSYADWLATGTVAELCYALKKLVPPNARSERRQARLIKVLTPLNTEKLGSTKLCQLGAGGSWSILAPAVARAFTNMPVLTEGDV</sequence>
<dbReference type="GO" id="GO:0005524">
    <property type="term" value="F:ATP binding"/>
    <property type="evidence" value="ECO:0007669"/>
    <property type="project" value="UniProtKB-KW"/>
</dbReference>
<dbReference type="InterPro" id="IPR013815">
    <property type="entry name" value="ATP_grasp_subdomain_1"/>
</dbReference>
<evidence type="ECO:0000256" key="2">
    <source>
        <dbReference type="ARBA" id="ARBA00022490"/>
    </source>
</evidence>
<dbReference type="SUPFAM" id="SSF52540">
    <property type="entry name" value="P-loop containing nucleoside triphosphate hydrolases"/>
    <property type="match status" value="2"/>
</dbReference>
<keyword evidence="5" id="KW-0547">Nucleotide-binding</keyword>
<feature type="region of interest" description="Disordered" evidence="17">
    <location>
        <begin position="920"/>
        <end position="967"/>
    </location>
</feature>
<feature type="domain" description="ABC transporter" evidence="18">
    <location>
        <begin position="616"/>
        <end position="946"/>
    </location>
</feature>
<accession>A0A1Q8TEN2</accession>
<dbReference type="GO" id="GO:0003677">
    <property type="term" value="F:DNA binding"/>
    <property type="evidence" value="ECO:0007669"/>
    <property type="project" value="UniProtKB-KW"/>
</dbReference>
<dbReference type="Gene3D" id="1.20.1580.10">
    <property type="entry name" value="ABC transporter ATPase like domain"/>
    <property type="match status" value="3"/>
</dbReference>
<dbReference type="Gene3D" id="3.30.1490.20">
    <property type="entry name" value="ATP-grasp fold, A domain"/>
    <property type="match status" value="2"/>
</dbReference>
<dbReference type="PANTHER" id="PTHR43152:SF3">
    <property type="entry name" value="UVRABC SYSTEM PROTEIN A"/>
    <property type="match status" value="1"/>
</dbReference>
<evidence type="ECO:0000256" key="13">
    <source>
        <dbReference type="ARBA" id="ARBA00023204"/>
    </source>
</evidence>
<dbReference type="EMBL" id="MSDQ01000012">
    <property type="protein sequence ID" value="OLO12088.1"/>
    <property type="molecule type" value="Genomic_DNA"/>
</dbReference>
<evidence type="ECO:0000256" key="10">
    <source>
        <dbReference type="ARBA" id="ARBA00022840"/>
    </source>
</evidence>
<keyword evidence="12" id="KW-0238">DNA-binding</keyword>
<evidence type="ECO:0000256" key="3">
    <source>
        <dbReference type="ARBA" id="ARBA00022723"/>
    </source>
</evidence>
<dbReference type="Gene3D" id="3.40.50.300">
    <property type="entry name" value="P-loop containing nucleotide triphosphate hydrolases"/>
    <property type="match status" value="2"/>
</dbReference>
<evidence type="ECO:0000256" key="11">
    <source>
        <dbReference type="ARBA" id="ARBA00022881"/>
    </source>
</evidence>
<evidence type="ECO:0000256" key="6">
    <source>
        <dbReference type="ARBA" id="ARBA00022763"/>
    </source>
</evidence>
<keyword evidence="13" id="KW-0234">DNA repair</keyword>
<evidence type="ECO:0000256" key="9">
    <source>
        <dbReference type="ARBA" id="ARBA00022833"/>
    </source>
</evidence>
<dbReference type="GO" id="GO:0004518">
    <property type="term" value="F:nuclease activity"/>
    <property type="evidence" value="ECO:0007669"/>
    <property type="project" value="UniProtKB-KW"/>
</dbReference>
<keyword evidence="4" id="KW-0677">Repeat</keyword>
<dbReference type="PROSITE" id="PS50893">
    <property type="entry name" value="ABC_TRANSPORTER_2"/>
    <property type="match status" value="1"/>
</dbReference>
<protein>
    <recommendedName>
        <fullName evidence="15">UvrABC system protein A</fullName>
    </recommendedName>
    <alternativeName>
        <fullName evidence="16">Excinuclease ABC subunit A</fullName>
    </alternativeName>
</protein>
<gene>
    <name evidence="19" type="ORF">BTW10_06080</name>
</gene>
<keyword evidence="3" id="KW-0479">Metal-binding</keyword>
<evidence type="ECO:0000256" key="12">
    <source>
        <dbReference type="ARBA" id="ARBA00023125"/>
    </source>
</evidence>
<evidence type="ECO:0000313" key="19">
    <source>
        <dbReference type="EMBL" id="OLO12088.1"/>
    </source>
</evidence>
<proteinExistence type="inferred from homology"/>
<evidence type="ECO:0000313" key="20">
    <source>
        <dbReference type="Proteomes" id="UP000186806"/>
    </source>
</evidence>
<reference evidence="19 20" key="1">
    <citation type="submission" date="2016-12" db="EMBL/GenBank/DDBJ databases">
        <title>Draft genome sequences of strains Salinicola socius SMB35, Salinicola sp. MH3R3-1 and Chromohalobacter sp. SMB17 from the Verkhnekamsk potash mining region of Russia.</title>
        <authorList>
            <person name="Mavrodi D.V."/>
            <person name="Olsson B.E."/>
            <person name="Korsakova E.S."/>
            <person name="Pyankova A."/>
            <person name="Mavrodi O.V."/>
            <person name="Plotnikova E.G."/>
        </authorList>
    </citation>
    <scope>NUCLEOTIDE SEQUENCE [LARGE SCALE GENOMIC DNA]</scope>
    <source>
        <strain evidence="19 20">SMB17</strain>
    </source>
</reference>
<dbReference type="InterPro" id="IPR027417">
    <property type="entry name" value="P-loop_NTPase"/>
</dbReference>
<keyword evidence="8" id="KW-0863">Zinc-finger</keyword>
<evidence type="ECO:0000259" key="18">
    <source>
        <dbReference type="PROSITE" id="PS50893"/>
    </source>
</evidence>
<dbReference type="GO" id="GO:0016887">
    <property type="term" value="F:ATP hydrolysis activity"/>
    <property type="evidence" value="ECO:0007669"/>
    <property type="project" value="InterPro"/>
</dbReference>
<evidence type="ECO:0000256" key="4">
    <source>
        <dbReference type="ARBA" id="ARBA00022737"/>
    </source>
</evidence>
<keyword evidence="11" id="KW-0267">Excision nuclease</keyword>
<dbReference type="InterPro" id="IPR041552">
    <property type="entry name" value="UvrA_DNA-bd"/>
</dbReference>
<dbReference type="GO" id="GO:0005737">
    <property type="term" value="C:cytoplasm"/>
    <property type="evidence" value="ECO:0007669"/>
    <property type="project" value="UniProtKB-SubCell"/>
</dbReference>
<evidence type="ECO:0000256" key="17">
    <source>
        <dbReference type="SAM" id="MobiDB-lite"/>
    </source>
</evidence>